<comment type="subcellular location">
    <subcellularLocation>
        <location evidence="1">Cell membrane</location>
        <topology evidence="1">Multi-pass membrane protein</topology>
    </subcellularLocation>
</comment>
<evidence type="ECO:0000256" key="6">
    <source>
        <dbReference type="ARBA" id="ARBA00022692"/>
    </source>
</evidence>
<dbReference type="InterPro" id="IPR001851">
    <property type="entry name" value="ABC_transp_permease"/>
</dbReference>
<dbReference type="PANTHER" id="PTHR32196">
    <property type="entry name" value="ABC TRANSPORTER PERMEASE PROTEIN YPHD-RELATED-RELATED"/>
    <property type="match status" value="1"/>
</dbReference>
<dbReference type="OrthoDB" id="368246at2"/>
<dbReference type="EMBL" id="CP002116">
    <property type="protein sequence ID" value="ADK80990.1"/>
    <property type="molecule type" value="Genomic_DNA"/>
</dbReference>
<dbReference type="AlphaFoldDB" id="E1R6H2"/>
<evidence type="ECO:0000256" key="8">
    <source>
        <dbReference type="ARBA" id="ARBA00023136"/>
    </source>
</evidence>
<dbReference type="Pfam" id="PF02653">
    <property type="entry name" value="BPD_transp_2"/>
    <property type="match status" value="1"/>
</dbReference>
<dbReference type="CDD" id="cd06579">
    <property type="entry name" value="TM_PBP1_transp_AraH_like"/>
    <property type="match status" value="1"/>
</dbReference>
<name>E1R6H2_SEDSS</name>
<keyword evidence="4" id="KW-0997">Cell inner membrane</keyword>
<evidence type="ECO:0000256" key="1">
    <source>
        <dbReference type="ARBA" id="ARBA00004651"/>
    </source>
</evidence>
<evidence type="ECO:0000256" key="7">
    <source>
        <dbReference type="ARBA" id="ARBA00022989"/>
    </source>
</evidence>
<evidence type="ECO:0000256" key="9">
    <source>
        <dbReference type="ARBA" id="ARBA00035611"/>
    </source>
</evidence>
<comment type="function">
    <text evidence="9">Part of the binding-protein-dependent transport system for D-xylose. Probably responsible for the translocation of the substrate across the membrane.</text>
</comment>
<accession>E1R6H2</accession>
<dbReference type="GO" id="GO:0005886">
    <property type="term" value="C:plasma membrane"/>
    <property type="evidence" value="ECO:0007669"/>
    <property type="project" value="UniProtKB-SubCell"/>
</dbReference>
<feature type="transmembrane region" description="Helical" evidence="11">
    <location>
        <begin position="95"/>
        <end position="118"/>
    </location>
</feature>
<keyword evidence="13" id="KW-1185">Reference proteome</keyword>
<dbReference type="STRING" id="573413.Spirs_1864"/>
<dbReference type="RefSeq" id="WP_013254454.1">
    <property type="nucleotide sequence ID" value="NC_014364.1"/>
</dbReference>
<evidence type="ECO:0000256" key="10">
    <source>
        <dbReference type="ARBA" id="ARBA00035686"/>
    </source>
</evidence>
<keyword evidence="5" id="KW-0762">Sugar transport</keyword>
<feature type="transmembrane region" description="Helical" evidence="11">
    <location>
        <begin position="183"/>
        <end position="202"/>
    </location>
</feature>
<feature type="transmembrane region" description="Helical" evidence="11">
    <location>
        <begin position="247"/>
        <end position="269"/>
    </location>
</feature>
<reference evidence="12 13" key="1">
    <citation type="journal article" date="2010" name="Stand. Genomic Sci.">
        <title>Complete genome sequence of Spirochaeta smaragdinae type strain (SEBR 4228).</title>
        <authorList>
            <person name="Mavromatis K."/>
            <person name="Yasawong M."/>
            <person name="Chertkov O."/>
            <person name="Lapidus A."/>
            <person name="Lucas S."/>
            <person name="Nolan M."/>
            <person name="Del Rio T.G."/>
            <person name="Tice H."/>
            <person name="Cheng J.F."/>
            <person name="Pitluck S."/>
            <person name="Liolios K."/>
            <person name="Ivanova N."/>
            <person name="Tapia R."/>
            <person name="Han C."/>
            <person name="Bruce D."/>
            <person name="Goodwin L."/>
            <person name="Pati A."/>
            <person name="Chen A."/>
            <person name="Palaniappan K."/>
            <person name="Land M."/>
            <person name="Hauser L."/>
            <person name="Chang Y.J."/>
            <person name="Jeffries C.D."/>
            <person name="Detter J.C."/>
            <person name="Rohde M."/>
            <person name="Brambilla E."/>
            <person name="Spring S."/>
            <person name="Goker M."/>
            <person name="Sikorski J."/>
            <person name="Woyke T."/>
            <person name="Bristow J."/>
            <person name="Eisen J.A."/>
            <person name="Markowitz V."/>
            <person name="Hugenholtz P."/>
            <person name="Klenk H.P."/>
            <person name="Kyrpides N.C."/>
        </authorList>
    </citation>
    <scope>NUCLEOTIDE SEQUENCE [LARGE SCALE GENOMIC DNA]</scope>
    <source>
        <strain evidence="13">DSM 11293 / JCM 15392 / SEBR 4228</strain>
    </source>
</reference>
<sequence>MEKPDSVLLLVREQIERNLKQYMMVLILGGIWLIFTILTGGLFFTARNYTNLLQQTAYTAIAAMGVVLVIVAGHIDLSIGSVVGLAGAVAAYLQVYHGMPTFIAILAALLVGALIGAWQGYWISYRNIPAFIVTLAGMTLFRGILIYITQGQTISPIWDSFSAIGQGYLPKINNACRIHDSTLYLTVVVVFLYNILQVSFYLRKQRNLLITLPGALQFIKQLLVSIAIIFFSGFLILYRGIPYSIILVFFVALLYSFIATKTPFGRYVYAIGGNREAARYSGINIRKVNFSIFVSMGILASLSGVVFTARLSSAAASTGQGFELDVIASAIIGGANPLGGEGTIIGALLGALIMSSINNGMSLMNMSADIQMICKGLVLLIAVWFDLSTKNRK</sequence>
<keyword evidence="2" id="KW-0813">Transport</keyword>
<keyword evidence="6 11" id="KW-0812">Transmembrane</keyword>
<feature type="transmembrane region" description="Helical" evidence="11">
    <location>
        <begin position="130"/>
        <end position="148"/>
    </location>
</feature>
<gene>
    <name evidence="12" type="ordered locus">Spirs_1864</name>
</gene>
<evidence type="ECO:0000256" key="2">
    <source>
        <dbReference type="ARBA" id="ARBA00022448"/>
    </source>
</evidence>
<protein>
    <recommendedName>
        <fullName evidence="10">Xylose transport system permease protein XylH</fullName>
    </recommendedName>
</protein>
<proteinExistence type="predicted"/>
<feature type="transmembrane region" description="Helical" evidence="11">
    <location>
        <begin position="290"/>
        <end position="309"/>
    </location>
</feature>
<keyword evidence="8 11" id="KW-0472">Membrane</keyword>
<evidence type="ECO:0000256" key="11">
    <source>
        <dbReference type="SAM" id="Phobius"/>
    </source>
</evidence>
<dbReference type="eggNOG" id="COG4214">
    <property type="taxonomic scope" value="Bacteria"/>
</dbReference>
<dbReference type="GO" id="GO:0022857">
    <property type="term" value="F:transmembrane transporter activity"/>
    <property type="evidence" value="ECO:0007669"/>
    <property type="project" value="InterPro"/>
</dbReference>
<dbReference type="KEGG" id="ssm:Spirs_1864"/>
<dbReference type="HOGENOM" id="CLU_028880_2_0_12"/>
<keyword evidence="7 11" id="KW-1133">Transmembrane helix</keyword>
<organism evidence="12 13">
    <name type="scientific">Sediminispirochaeta smaragdinae (strain DSM 11293 / JCM 15392 / SEBR 4228)</name>
    <name type="common">Spirochaeta smaragdinae</name>
    <dbReference type="NCBI Taxonomy" id="573413"/>
    <lineage>
        <taxon>Bacteria</taxon>
        <taxon>Pseudomonadati</taxon>
        <taxon>Spirochaetota</taxon>
        <taxon>Spirochaetia</taxon>
        <taxon>Spirochaetales</taxon>
        <taxon>Spirochaetaceae</taxon>
        <taxon>Sediminispirochaeta</taxon>
    </lineage>
</organism>
<dbReference type="PANTHER" id="PTHR32196:SF32">
    <property type="entry name" value="XYLOSE TRANSPORT SYSTEM PERMEASE PROTEIN XYLH"/>
    <property type="match status" value="1"/>
</dbReference>
<evidence type="ECO:0000256" key="4">
    <source>
        <dbReference type="ARBA" id="ARBA00022519"/>
    </source>
</evidence>
<keyword evidence="3" id="KW-1003">Cell membrane</keyword>
<dbReference type="Proteomes" id="UP000002318">
    <property type="component" value="Chromosome"/>
</dbReference>
<evidence type="ECO:0000313" key="13">
    <source>
        <dbReference type="Proteomes" id="UP000002318"/>
    </source>
</evidence>
<feature type="transmembrane region" description="Helical" evidence="11">
    <location>
        <begin position="56"/>
        <end position="75"/>
    </location>
</feature>
<evidence type="ECO:0000313" key="12">
    <source>
        <dbReference type="EMBL" id="ADK80990.1"/>
    </source>
</evidence>
<evidence type="ECO:0000256" key="3">
    <source>
        <dbReference type="ARBA" id="ARBA00022475"/>
    </source>
</evidence>
<feature type="transmembrane region" description="Helical" evidence="11">
    <location>
        <begin position="22"/>
        <end position="44"/>
    </location>
</feature>
<evidence type="ECO:0000256" key="5">
    <source>
        <dbReference type="ARBA" id="ARBA00022597"/>
    </source>
</evidence>